<dbReference type="GO" id="GO:0005615">
    <property type="term" value="C:extracellular space"/>
    <property type="evidence" value="ECO:0007669"/>
    <property type="project" value="TreeGrafter"/>
</dbReference>
<organism evidence="5 6">
    <name type="scientific">Electrophorus voltai</name>
    <dbReference type="NCBI Taxonomy" id="2609070"/>
    <lineage>
        <taxon>Eukaryota</taxon>
        <taxon>Metazoa</taxon>
        <taxon>Chordata</taxon>
        <taxon>Craniata</taxon>
        <taxon>Vertebrata</taxon>
        <taxon>Euteleostomi</taxon>
        <taxon>Actinopterygii</taxon>
        <taxon>Neopterygii</taxon>
        <taxon>Teleostei</taxon>
        <taxon>Ostariophysi</taxon>
        <taxon>Gymnotiformes</taxon>
        <taxon>Gymnotoidei</taxon>
        <taxon>Gymnotidae</taxon>
        <taxon>Electrophorus</taxon>
    </lineage>
</organism>
<dbReference type="GO" id="GO:0001849">
    <property type="term" value="F:complement component C1q complex binding"/>
    <property type="evidence" value="ECO:0007669"/>
    <property type="project" value="TreeGrafter"/>
</dbReference>
<dbReference type="Proteomes" id="UP001239994">
    <property type="component" value="Unassembled WGS sequence"/>
</dbReference>
<name>A0AAD8YS71_9TELE</name>
<evidence type="ECO:0000313" key="6">
    <source>
        <dbReference type="Proteomes" id="UP001239994"/>
    </source>
</evidence>
<feature type="signal peptide" evidence="3">
    <location>
        <begin position="1"/>
        <end position="18"/>
    </location>
</feature>
<dbReference type="GO" id="GO:0045087">
    <property type="term" value="P:innate immune response"/>
    <property type="evidence" value="ECO:0007669"/>
    <property type="project" value="TreeGrafter"/>
</dbReference>
<dbReference type="Pfam" id="PF26206">
    <property type="entry name" value="PTX3_N"/>
    <property type="match status" value="1"/>
</dbReference>
<protein>
    <recommendedName>
        <fullName evidence="4">Pentraxin (PTX) domain-containing protein</fullName>
    </recommendedName>
</protein>
<accession>A0AAD8YS71</accession>
<dbReference type="PANTHER" id="PTHR46943:SF1">
    <property type="entry name" value="PENTRAXIN-RELATED PROTEIN PTX3"/>
    <property type="match status" value="1"/>
</dbReference>
<dbReference type="PROSITE" id="PS51828">
    <property type="entry name" value="PTX_2"/>
    <property type="match status" value="1"/>
</dbReference>
<keyword evidence="3" id="KW-0732">Signal</keyword>
<dbReference type="InterPro" id="IPR058832">
    <property type="entry name" value="PTX3_N"/>
</dbReference>
<dbReference type="PRINTS" id="PR00895">
    <property type="entry name" value="PENTAXIN"/>
</dbReference>
<dbReference type="InterPro" id="IPR030476">
    <property type="entry name" value="Pentaxin_CS"/>
</dbReference>
<dbReference type="EMBL" id="JAROKS010000026">
    <property type="protein sequence ID" value="KAK1785354.1"/>
    <property type="molecule type" value="Genomic_DNA"/>
</dbReference>
<keyword evidence="1" id="KW-1015">Disulfide bond</keyword>
<gene>
    <name evidence="5" type="ORF">P4O66_018732</name>
</gene>
<feature type="domain" description="Pentraxin (PTX)" evidence="4">
    <location>
        <begin position="206"/>
        <end position="415"/>
    </location>
</feature>
<dbReference type="InterPro" id="IPR001759">
    <property type="entry name" value="PTX_dom"/>
</dbReference>
<evidence type="ECO:0000256" key="2">
    <source>
        <dbReference type="PROSITE-ProRule" id="PRU01172"/>
    </source>
</evidence>
<sequence>MSMWRVIQTVCLLGSLSGMKSQSYEEDFEVKFMRADYGNEIDAEQQETDADEDATPPPCVKSELGKWDKLFTMLENSQMKENMLLQHSDTLVRVELQALRDDVLRLAAQLRGACSAPRADPRLLQAAEWLREAAAEQRALLDSVVAATREQAEHAEGLASCCGGWQGVVEQLTATLQGAAAKGQDPRLGAGRRGEAAHGSLLPAGCEMSLFFPMRSMGSYAEVTPQGSLQTDALTVCMWVKPTQVLDKAVLFSYGTKGNPLELQLLLKGQSAMFTVGGEAHLVEAHGAVQEGEWAHLCATWDSEHGMAALWVDGREAVRAPAVAESHQLLGGGALLLGQEYGCQGRLRFAYRDASDAELPFVGKMTGVNMWDHVLEGDEISQQAQQDGKACGARGNLVAWGVSQITRNGDAKLVF</sequence>
<dbReference type="InterPro" id="IPR042837">
    <property type="entry name" value="PTX3"/>
</dbReference>
<reference evidence="5" key="1">
    <citation type="submission" date="2023-03" db="EMBL/GenBank/DDBJ databases">
        <title>Electrophorus voltai genome.</title>
        <authorList>
            <person name="Bian C."/>
        </authorList>
    </citation>
    <scope>NUCLEOTIDE SEQUENCE</scope>
    <source>
        <strain evidence="5">CB-2022</strain>
        <tissue evidence="5">Muscle</tissue>
    </source>
</reference>
<dbReference type="SMART" id="SM00159">
    <property type="entry name" value="PTX"/>
    <property type="match status" value="1"/>
</dbReference>
<evidence type="ECO:0000259" key="4">
    <source>
        <dbReference type="PROSITE" id="PS51828"/>
    </source>
</evidence>
<dbReference type="InterPro" id="IPR013320">
    <property type="entry name" value="ConA-like_dom_sf"/>
</dbReference>
<evidence type="ECO:0000256" key="3">
    <source>
        <dbReference type="SAM" id="SignalP"/>
    </source>
</evidence>
<dbReference type="PANTHER" id="PTHR46943">
    <property type="entry name" value="PENTRAXIN-RELATED PROTEIN PTX3"/>
    <property type="match status" value="1"/>
</dbReference>
<dbReference type="AlphaFoldDB" id="A0AAD8YS71"/>
<keyword evidence="6" id="KW-1185">Reference proteome</keyword>
<evidence type="ECO:0000313" key="5">
    <source>
        <dbReference type="EMBL" id="KAK1785354.1"/>
    </source>
</evidence>
<dbReference type="Pfam" id="PF00354">
    <property type="entry name" value="Pentaxin"/>
    <property type="match status" value="1"/>
</dbReference>
<comment type="caution">
    <text evidence="5">The sequence shown here is derived from an EMBL/GenBank/DDBJ whole genome shotgun (WGS) entry which is preliminary data.</text>
</comment>
<proteinExistence type="predicted"/>
<dbReference type="PROSITE" id="PS00289">
    <property type="entry name" value="PTX_1"/>
    <property type="match status" value="1"/>
</dbReference>
<dbReference type="SUPFAM" id="SSF49899">
    <property type="entry name" value="Concanavalin A-like lectins/glucanases"/>
    <property type="match status" value="1"/>
</dbReference>
<dbReference type="Gene3D" id="2.60.120.200">
    <property type="match status" value="1"/>
</dbReference>
<evidence type="ECO:0000256" key="1">
    <source>
        <dbReference type="ARBA" id="ARBA00023157"/>
    </source>
</evidence>
<comment type="caution">
    <text evidence="2">Lacks conserved residue(s) required for the propagation of feature annotation.</text>
</comment>
<feature type="chain" id="PRO_5042219991" description="Pentraxin (PTX) domain-containing protein" evidence="3">
    <location>
        <begin position="19"/>
        <end position="415"/>
    </location>
</feature>